<feature type="transmembrane region" description="Helical" evidence="9">
    <location>
        <begin position="171"/>
        <end position="192"/>
    </location>
</feature>
<keyword evidence="5 9" id="KW-0812">Transmembrane</keyword>
<comment type="caution">
    <text evidence="10">The sequence shown here is derived from an EMBL/GenBank/DDBJ whole genome shotgun (WGS) entry which is preliminary data.</text>
</comment>
<dbReference type="InterPro" id="IPR050297">
    <property type="entry name" value="LipidA_mod_glycosyltrf_83"/>
</dbReference>
<keyword evidence="4 10" id="KW-0808">Transferase</keyword>
<feature type="transmembrane region" description="Helical" evidence="9">
    <location>
        <begin position="441"/>
        <end position="463"/>
    </location>
</feature>
<evidence type="ECO:0000256" key="8">
    <source>
        <dbReference type="SAM" id="MobiDB-lite"/>
    </source>
</evidence>
<evidence type="ECO:0000256" key="6">
    <source>
        <dbReference type="ARBA" id="ARBA00022989"/>
    </source>
</evidence>
<dbReference type="EC" id="2.4.-.-" evidence="10"/>
<evidence type="ECO:0000256" key="7">
    <source>
        <dbReference type="ARBA" id="ARBA00023136"/>
    </source>
</evidence>
<proteinExistence type="predicted"/>
<name>A0ABV4XLZ4_9CYAN</name>
<evidence type="ECO:0000313" key="10">
    <source>
        <dbReference type="EMBL" id="MFB2892735.1"/>
    </source>
</evidence>
<feature type="region of interest" description="Disordered" evidence="8">
    <location>
        <begin position="134"/>
        <end position="165"/>
    </location>
</feature>
<keyword evidence="2" id="KW-1003">Cell membrane</keyword>
<evidence type="ECO:0000256" key="3">
    <source>
        <dbReference type="ARBA" id="ARBA00022676"/>
    </source>
</evidence>
<feature type="transmembrane region" description="Helical" evidence="9">
    <location>
        <begin position="198"/>
        <end position="217"/>
    </location>
</feature>
<feature type="transmembrane region" description="Helical" evidence="9">
    <location>
        <begin position="284"/>
        <end position="300"/>
    </location>
</feature>
<protein>
    <submittedName>
        <fullName evidence="10">ArnT family glycosyltransferase</fullName>
        <ecNumber evidence="10">2.4.-.-</ecNumber>
    </submittedName>
</protein>
<evidence type="ECO:0000256" key="9">
    <source>
        <dbReference type="SAM" id="Phobius"/>
    </source>
</evidence>
<dbReference type="GO" id="GO:0016757">
    <property type="term" value="F:glycosyltransferase activity"/>
    <property type="evidence" value="ECO:0007669"/>
    <property type="project" value="UniProtKB-KW"/>
</dbReference>
<reference evidence="10 11" key="1">
    <citation type="submission" date="2024-09" db="EMBL/GenBank/DDBJ databases">
        <title>Floridaenema gen nov. (Aerosakkonemataceae, Aerosakkonematales ord. nov., Cyanobacteria) from benthic tropical and subtropical fresh waters, with the description of four new species.</title>
        <authorList>
            <person name="Moretto J.A."/>
            <person name="Berthold D.E."/>
            <person name="Lefler F.W."/>
            <person name="Huang I.-S."/>
            <person name="Laughinghouse H. IV."/>
        </authorList>
    </citation>
    <scope>NUCLEOTIDE SEQUENCE [LARGE SCALE GENOMIC DNA]</scope>
    <source>
        <strain evidence="10 11">BLCC-F50</strain>
    </source>
</reference>
<dbReference type="RefSeq" id="WP_413262403.1">
    <property type="nucleotide sequence ID" value="NZ_JBHFNR010000050.1"/>
</dbReference>
<organism evidence="10 11">
    <name type="scientific">Floridaenema flaviceps BLCC-F50</name>
    <dbReference type="NCBI Taxonomy" id="3153642"/>
    <lineage>
        <taxon>Bacteria</taxon>
        <taxon>Bacillati</taxon>
        <taxon>Cyanobacteriota</taxon>
        <taxon>Cyanophyceae</taxon>
        <taxon>Oscillatoriophycideae</taxon>
        <taxon>Aerosakkonematales</taxon>
        <taxon>Aerosakkonemataceae</taxon>
        <taxon>Floridanema</taxon>
        <taxon>Floridanema flaviceps</taxon>
    </lineage>
</organism>
<dbReference type="Proteomes" id="UP001576784">
    <property type="component" value="Unassembled WGS sequence"/>
</dbReference>
<feature type="transmembrane region" description="Helical" evidence="9">
    <location>
        <begin position="375"/>
        <end position="394"/>
    </location>
</feature>
<dbReference type="PANTHER" id="PTHR33908">
    <property type="entry name" value="MANNOSYLTRANSFERASE YKCB-RELATED"/>
    <property type="match status" value="1"/>
</dbReference>
<feature type="transmembrane region" description="Helical" evidence="9">
    <location>
        <begin position="400"/>
        <end position="420"/>
    </location>
</feature>
<evidence type="ECO:0000256" key="1">
    <source>
        <dbReference type="ARBA" id="ARBA00004651"/>
    </source>
</evidence>
<feature type="transmembrane region" description="Helical" evidence="9">
    <location>
        <begin position="255"/>
        <end position="272"/>
    </location>
</feature>
<evidence type="ECO:0000256" key="5">
    <source>
        <dbReference type="ARBA" id="ARBA00022692"/>
    </source>
</evidence>
<sequence>MKLYFERFTIPLQKYWETHPKMVWVLSILWVLLIGWLAFFWHLGSVGLVDETEPLFAEAARQMVVTGDWITPYFNGETRFDKPALVYWLMAIAYQTIGVNEWAVRLPSALAALALTAGGFYTLQRFGFSSPRGDGEMGRWGDGENPKSTSTTGSTSSDRTYPPTSDPSPQYLSAWIAAALIALNPITIAWARTGVSDMLLSGCIGTSLFCFFIGYAAKDESNYSENQKSFFLNISPWYIAFYVLSALAVLTKGPVGIVLPAIIITGFVIYLGNWREVWREMRPVWGSLIFSAIALPWYILCYLRNGNAFIDAFFGYHNVERFTQVVNRHSAPWYFYFLVVLVGFFPWSIYLPLAIAKLRFWQVKKWRNSARSSQLGLFALAWFFGIFGFFTIAVTKLPSYVIPLMPAAAILVALLFSEQITFVASEKFLITDREKFQTNKGLFWSGIFNVVLCIAIAGLLLYLPRILGYDPAIPDLRQLLEKSGLAFRGFLIWGISAIALIFLLQHRRRLPFLVVANFIAFVAFLTFVLTPASFLLDSARQMPLRELSAVIKEVENPGEELFMIGFKKPSVVFYTQRNVKYLEGFNETFNYMKKTAAANPNRTSVLILSQSNQVDRELLDTTPHQVLAKTKAYKLIRVQISGN</sequence>
<dbReference type="PANTHER" id="PTHR33908:SF3">
    <property type="entry name" value="UNDECAPRENYL PHOSPHATE-ALPHA-4-AMINO-4-DEOXY-L-ARABINOSE ARABINOSYL TRANSFERASE"/>
    <property type="match status" value="1"/>
</dbReference>
<feature type="transmembrane region" description="Helical" evidence="9">
    <location>
        <begin position="333"/>
        <end position="355"/>
    </location>
</feature>
<comment type="subcellular location">
    <subcellularLocation>
        <location evidence="1">Cell membrane</location>
        <topology evidence="1">Multi-pass membrane protein</topology>
    </subcellularLocation>
</comment>
<keyword evidence="7 9" id="KW-0472">Membrane</keyword>
<dbReference type="EMBL" id="JBHFNR010000050">
    <property type="protein sequence ID" value="MFB2892735.1"/>
    <property type="molecule type" value="Genomic_DNA"/>
</dbReference>
<keyword evidence="11" id="KW-1185">Reference proteome</keyword>
<keyword evidence="6 9" id="KW-1133">Transmembrane helix</keyword>
<evidence type="ECO:0000256" key="2">
    <source>
        <dbReference type="ARBA" id="ARBA00022475"/>
    </source>
</evidence>
<accession>A0ABV4XLZ4</accession>
<feature type="compositionally biased region" description="Basic and acidic residues" evidence="8">
    <location>
        <begin position="134"/>
        <end position="145"/>
    </location>
</feature>
<gene>
    <name evidence="10" type="ORF">ACE1CI_07315</name>
</gene>
<feature type="transmembrane region" description="Helical" evidence="9">
    <location>
        <begin position="21"/>
        <end position="43"/>
    </location>
</feature>
<feature type="transmembrane region" description="Helical" evidence="9">
    <location>
        <begin position="510"/>
        <end position="536"/>
    </location>
</feature>
<feature type="transmembrane region" description="Helical" evidence="9">
    <location>
        <begin position="229"/>
        <end position="249"/>
    </location>
</feature>
<feature type="transmembrane region" description="Helical" evidence="9">
    <location>
        <begin position="483"/>
        <end position="503"/>
    </location>
</feature>
<evidence type="ECO:0000256" key="4">
    <source>
        <dbReference type="ARBA" id="ARBA00022679"/>
    </source>
</evidence>
<evidence type="ECO:0000313" key="11">
    <source>
        <dbReference type="Proteomes" id="UP001576784"/>
    </source>
</evidence>
<feature type="compositionally biased region" description="Low complexity" evidence="8">
    <location>
        <begin position="148"/>
        <end position="160"/>
    </location>
</feature>
<keyword evidence="3 10" id="KW-0328">Glycosyltransferase</keyword>